<evidence type="ECO:0000256" key="5">
    <source>
        <dbReference type="ARBA" id="ARBA00022807"/>
    </source>
</evidence>
<comment type="similarity">
    <text evidence="1">Belongs to the peptidase C40 family.</text>
</comment>
<comment type="caution">
    <text evidence="8">The sequence shown here is derived from an EMBL/GenBank/DDBJ whole genome shotgun (WGS) entry which is preliminary data.</text>
</comment>
<dbReference type="GO" id="GO:0006508">
    <property type="term" value="P:proteolysis"/>
    <property type="evidence" value="ECO:0007669"/>
    <property type="project" value="UniProtKB-KW"/>
</dbReference>
<dbReference type="Proteomes" id="UP000565262">
    <property type="component" value="Unassembled WGS sequence"/>
</dbReference>
<keyword evidence="3 6" id="KW-0732">Signal</keyword>
<name>A0A839IME9_9GAMM</name>
<dbReference type="InterPro" id="IPR038765">
    <property type="entry name" value="Papain-like_cys_pep_sf"/>
</dbReference>
<feature type="signal peptide" evidence="6">
    <location>
        <begin position="1"/>
        <end position="19"/>
    </location>
</feature>
<dbReference type="PROSITE" id="PS51935">
    <property type="entry name" value="NLPC_P60"/>
    <property type="match status" value="1"/>
</dbReference>
<evidence type="ECO:0000256" key="6">
    <source>
        <dbReference type="SAM" id="SignalP"/>
    </source>
</evidence>
<dbReference type="InterPro" id="IPR052062">
    <property type="entry name" value="Murein_DD/LD_carboxypeptidase"/>
</dbReference>
<reference evidence="8 9" key="1">
    <citation type="submission" date="2020-08" db="EMBL/GenBank/DDBJ databases">
        <title>Oceanospirillum sp. nov. isolated from marine sediment.</title>
        <authorList>
            <person name="Ji X."/>
        </authorList>
    </citation>
    <scope>NUCLEOTIDE SEQUENCE [LARGE SCALE GENOMIC DNA]</scope>
    <source>
        <strain evidence="8 9">D5</strain>
    </source>
</reference>
<protein>
    <submittedName>
        <fullName evidence="8">C40 family peptidase</fullName>
    </submittedName>
</protein>
<evidence type="ECO:0000256" key="3">
    <source>
        <dbReference type="ARBA" id="ARBA00022729"/>
    </source>
</evidence>
<feature type="domain" description="NlpC/P60" evidence="7">
    <location>
        <begin position="46"/>
        <end position="167"/>
    </location>
</feature>
<sequence length="168" mass="19091">MNRFLSIATLSLLPFLIVACSPAPERSTSAGHIVRNGKAADFSDTKAVKAALYSEYQHWKGTRYALGGMNRRGIDCSGLTYMVYKKQFGIELPRTTLYQSKAGQWIKRSELRPGDLVFFKTESKARHVGIYVEGNQFLHASTSKGVMLSTLDNPYWKEKYWHSRRVSF</sequence>
<dbReference type="PANTHER" id="PTHR47360:SF1">
    <property type="entry name" value="ENDOPEPTIDASE NLPC-RELATED"/>
    <property type="match status" value="1"/>
</dbReference>
<evidence type="ECO:0000256" key="2">
    <source>
        <dbReference type="ARBA" id="ARBA00022670"/>
    </source>
</evidence>
<evidence type="ECO:0000256" key="1">
    <source>
        <dbReference type="ARBA" id="ARBA00007074"/>
    </source>
</evidence>
<proteinExistence type="inferred from homology"/>
<dbReference type="SUPFAM" id="SSF54001">
    <property type="entry name" value="Cysteine proteinases"/>
    <property type="match status" value="1"/>
</dbReference>
<accession>A0A839IME9</accession>
<dbReference type="RefSeq" id="WP_182807854.1">
    <property type="nucleotide sequence ID" value="NZ_JACJFM010000005.1"/>
</dbReference>
<organism evidence="8 9">
    <name type="scientific">Oceanospirillum sediminis</name>
    <dbReference type="NCBI Taxonomy" id="2760088"/>
    <lineage>
        <taxon>Bacteria</taxon>
        <taxon>Pseudomonadati</taxon>
        <taxon>Pseudomonadota</taxon>
        <taxon>Gammaproteobacteria</taxon>
        <taxon>Oceanospirillales</taxon>
        <taxon>Oceanospirillaceae</taxon>
        <taxon>Oceanospirillum</taxon>
    </lineage>
</organism>
<dbReference type="Gene3D" id="3.90.1720.10">
    <property type="entry name" value="endopeptidase domain like (from Nostoc punctiforme)"/>
    <property type="match status" value="1"/>
</dbReference>
<dbReference type="Pfam" id="PF00877">
    <property type="entry name" value="NLPC_P60"/>
    <property type="match status" value="1"/>
</dbReference>
<evidence type="ECO:0000313" key="8">
    <source>
        <dbReference type="EMBL" id="MBB1486071.1"/>
    </source>
</evidence>
<dbReference type="AlphaFoldDB" id="A0A839IME9"/>
<dbReference type="PROSITE" id="PS51257">
    <property type="entry name" value="PROKAR_LIPOPROTEIN"/>
    <property type="match status" value="1"/>
</dbReference>
<feature type="chain" id="PRO_5032434987" evidence="6">
    <location>
        <begin position="20"/>
        <end position="168"/>
    </location>
</feature>
<dbReference type="InterPro" id="IPR000064">
    <property type="entry name" value="NLP_P60_dom"/>
</dbReference>
<gene>
    <name evidence="8" type="ORF">H4O21_05575</name>
</gene>
<keyword evidence="2" id="KW-0645">Protease</keyword>
<dbReference type="GO" id="GO:0008234">
    <property type="term" value="F:cysteine-type peptidase activity"/>
    <property type="evidence" value="ECO:0007669"/>
    <property type="project" value="UniProtKB-KW"/>
</dbReference>
<dbReference type="PANTHER" id="PTHR47360">
    <property type="entry name" value="MUREIN DD-ENDOPEPTIDASE MEPS/MUREIN LD-CARBOXYPEPTIDASE"/>
    <property type="match status" value="1"/>
</dbReference>
<evidence type="ECO:0000313" key="9">
    <source>
        <dbReference type="Proteomes" id="UP000565262"/>
    </source>
</evidence>
<keyword evidence="5" id="KW-0788">Thiol protease</keyword>
<dbReference type="EMBL" id="JACJFM010000005">
    <property type="protein sequence ID" value="MBB1486071.1"/>
    <property type="molecule type" value="Genomic_DNA"/>
</dbReference>
<evidence type="ECO:0000259" key="7">
    <source>
        <dbReference type="PROSITE" id="PS51935"/>
    </source>
</evidence>
<keyword evidence="4" id="KW-0378">Hydrolase</keyword>
<evidence type="ECO:0000256" key="4">
    <source>
        <dbReference type="ARBA" id="ARBA00022801"/>
    </source>
</evidence>
<keyword evidence="9" id="KW-1185">Reference proteome</keyword>